<keyword evidence="2" id="KW-1185">Reference proteome</keyword>
<evidence type="ECO:0008006" key="3">
    <source>
        <dbReference type="Google" id="ProtNLM"/>
    </source>
</evidence>
<protein>
    <recommendedName>
        <fullName evidence="3">NACHT-NTPase and P-loop NTPases N-terminal domain-containing protein</fullName>
    </recommendedName>
</protein>
<dbReference type="Proteomes" id="UP001327957">
    <property type="component" value="Unassembled WGS sequence"/>
</dbReference>
<sequence>MSALEIVGASSAIASLAQQSLQLLTRIQDALEYAESITTYLTNIRNDVATVESIVQSISKEVALQVSDITPALTGIFDATKQLGEFVEELLTHTEQGGGFRKFTRGLLQGPSEQQQLNGYKENLLQAKATLLLRIQASTVGLFKKQGTTVINLMVVSQVERWLQNLPGSIDGRLNISKYLQQKGVDASQEYYQPTTQELEELLGPLQDPEVRETLAAIPSDKILNNKISGFSSMINGHIGNGTADRDAFIVSNRPTHIIGNQAHQYSFMVNRGISQKTADDLSSAQKQQLEVLIKANLLEKVRIEHQEPEKGG</sequence>
<accession>A0AAV9TST7</accession>
<gene>
    <name evidence="1" type="ORF">QIS74_01754</name>
</gene>
<organism evidence="1 2">
    <name type="scientific">Colletotrichum tabaci</name>
    <dbReference type="NCBI Taxonomy" id="1209068"/>
    <lineage>
        <taxon>Eukaryota</taxon>
        <taxon>Fungi</taxon>
        <taxon>Dikarya</taxon>
        <taxon>Ascomycota</taxon>
        <taxon>Pezizomycotina</taxon>
        <taxon>Sordariomycetes</taxon>
        <taxon>Hypocreomycetidae</taxon>
        <taxon>Glomerellales</taxon>
        <taxon>Glomerellaceae</taxon>
        <taxon>Colletotrichum</taxon>
        <taxon>Colletotrichum destructivum species complex</taxon>
    </lineage>
</organism>
<name>A0AAV9TST7_9PEZI</name>
<dbReference type="AlphaFoldDB" id="A0AAV9TST7"/>
<evidence type="ECO:0000313" key="1">
    <source>
        <dbReference type="EMBL" id="KAK6225707.1"/>
    </source>
</evidence>
<evidence type="ECO:0000313" key="2">
    <source>
        <dbReference type="Proteomes" id="UP001327957"/>
    </source>
</evidence>
<dbReference type="EMBL" id="JASAOK010000002">
    <property type="protein sequence ID" value="KAK6225707.1"/>
    <property type="molecule type" value="Genomic_DNA"/>
</dbReference>
<proteinExistence type="predicted"/>
<comment type="caution">
    <text evidence="1">The sequence shown here is derived from an EMBL/GenBank/DDBJ whole genome shotgun (WGS) entry which is preliminary data.</text>
</comment>
<reference evidence="1 2" key="1">
    <citation type="submission" date="2023-04" db="EMBL/GenBank/DDBJ databases">
        <title>Colletotrichum tabacum stain YC1 causing leaf anthracnose on Nicotiana tabacum(L.) cv.</title>
        <authorList>
            <person name="Ji Z."/>
            <person name="Wang M."/>
            <person name="Zhang J."/>
            <person name="Wang N."/>
            <person name="Zhou Z."/>
        </authorList>
    </citation>
    <scope>NUCLEOTIDE SEQUENCE [LARGE SCALE GENOMIC DNA]</scope>
    <source>
        <strain evidence="1 2">YC1</strain>
    </source>
</reference>